<reference evidence="11" key="2">
    <citation type="journal article" date="2021" name="PeerJ">
        <title>Extensive microbial diversity within the chicken gut microbiome revealed by metagenomics and culture.</title>
        <authorList>
            <person name="Gilroy R."/>
            <person name="Ravi A."/>
            <person name="Getino M."/>
            <person name="Pursley I."/>
            <person name="Horton D.L."/>
            <person name="Alikhan N.F."/>
            <person name="Baker D."/>
            <person name="Gharbi K."/>
            <person name="Hall N."/>
            <person name="Watson M."/>
            <person name="Adriaenssens E.M."/>
            <person name="Foster-Nyarko E."/>
            <person name="Jarju S."/>
            <person name="Secka A."/>
            <person name="Antonio M."/>
            <person name="Oren A."/>
            <person name="Chaudhuri R.R."/>
            <person name="La Ragione R."/>
            <person name="Hildebrand F."/>
            <person name="Pallen M.J."/>
        </authorList>
    </citation>
    <scope>NUCLEOTIDE SEQUENCE</scope>
    <source>
        <strain evidence="11">ChiBcec7-5410</strain>
    </source>
</reference>
<feature type="compositionally biased region" description="Acidic residues" evidence="9">
    <location>
        <begin position="29"/>
        <end position="38"/>
    </location>
</feature>
<feature type="compositionally biased region" description="Basic and acidic residues" evidence="9">
    <location>
        <begin position="39"/>
        <end position="48"/>
    </location>
</feature>
<dbReference type="GO" id="GO:0006465">
    <property type="term" value="P:signal peptide processing"/>
    <property type="evidence" value="ECO:0007669"/>
    <property type="project" value="InterPro"/>
</dbReference>
<organism evidence="11 12">
    <name type="scientific">Candidatus Faecivivens stercoripullorum</name>
    <dbReference type="NCBI Taxonomy" id="2840805"/>
    <lineage>
        <taxon>Bacteria</taxon>
        <taxon>Bacillati</taxon>
        <taxon>Bacillota</taxon>
        <taxon>Clostridia</taxon>
        <taxon>Eubacteriales</taxon>
        <taxon>Oscillospiraceae</taxon>
        <taxon>Oscillospiraceae incertae sedis</taxon>
        <taxon>Candidatus Faecivivens</taxon>
    </lineage>
</organism>
<keyword evidence="6 8" id="KW-0378">Hydrolase</keyword>
<evidence type="ECO:0000256" key="6">
    <source>
        <dbReference type="ARBA" id="ARBA00022801"/>
    </source>
</evidence>
<dbReference type="Pfam" id="PF10502">
    <property type="entry name" value="Peptidase_S26"/>
    <property type="match status" value="1"/>
</dbReference>
<dbReference type="GO" id="GO:0004252">
    <property type="term" value="F:serine-type endopeptidase activity"/>
    <property type="evidence" value="ECO:0007669"/>
    <property type="project" value="InterPro"/>
</dbReference>
<dbReference type="PRINTS" id="PR00727">
    <property type="entry name" value="LEADERPTASE"/>
</dbReference>
<dbReference type="NCBIfam" id="TIGR02227">
    <property type="entry name" value="sigpep_I_bact"/>
    <property type="match status" value="1"/>
</dbReference>
<dbReference type="Proteomes" id="UP000824160">
    <property type="component" value="Unassembled WGS sequence"/>
</dbReference>
<evidence type="ECO:0000256" key="8">
    <source>
        <dbReference type="RuleBase" id="RU362042"/>
    </source>
</evidence>
<dbReference type="GO" id="GO:0005886">
    <property type="term" value="C:plasma membrane"/>
    <property type="evidence" value="ECO:0007669"/>
    <property type="project" value="UniProtKB-SubCell"/>
</dbReference>
<dbReference type="Gene3D" id="2.10.109.10">
    <property type="entry name" value="Umud Fragment, subunit A"/>
    <property type="match status" value="1"/>
</dbReference>
<dbReference type="PROSITE" id="PS00501">
    <property type="entry name" value="SPASE_I_1"/>
    <property type="match status" value="1"/>
</dbReference>
<comment type="caution">
    <text evidence="11">The sequence shown here is derived from an EMBL/GenBank/DDBJ whole genome shotgun (WGS) entry which is preliminary data.</text>
</comment>
<evidence type="ECO:0000256" key="9">
    <source>
        <dbReference type="SAM" id="MobiDB-lite"/>
    </source>
</evidence>
<evidence type="ECO:0000256" key="2">
    <source>
        <dbReference type="ARBA" id="ARBA00004401"/>
    </source>
</evidence>
<sequence length="224" mass="25099">MDELEKTLAEVNEQADLSDSEETPQAASTEEDGQQQEESSEKDQKEKETRSLKTEIIEWIKAFVFAGVIVALIFGFVIRPVEVKGHSMEPTLQNSDRLIEWMLFYTPKQGDIVILSEKTGLDEALVKRVIATEGQTVEINEAGEVLVDGVLLNEDYIYEPIDQAHLGDWEYPVTVPEGCIFVMGDNRNHSTDSRYAEVGFVDVDEVIGKVFLRLSPLSAFGLID</sequence>
<protein>
    <recommendedName>
        <fullName evidence="4 8">Signal peptidase I</fullName>
        <ecNumber evidence="4 8">3.4.21.89</ecNumber>
    </recommendedName>
</protein>
<comment type="subcellular location">
    <subcellularLocation>
        <location evidence="2">Cell membrane</location>
        <topology evidence="2">Single-pass type II membrane protein</topology>
    </subcellularLocation>
    <subcellularLocation>
        <location evidence="8">Membrane</location>
        <topology evidence="8">Single-pass type II membrane protein</topology>
    </subcellularLocation>
</comment>
<keyword evidence="8" id="KW-0472">Membrane</keyword>
<evidence type="ECO:0000256" key="1">
    <source>
        <dbReference type="ARBA" id="ARBA00000677"/>
    </source>
</evidence>
<keyword evidence="8" id="KW-0812">Transmembrane</keyword>
<dbReference type="InterPro" id="IPR019756">
    <property type="entry name" value="Pept_S26A_signal_pept_1_Ser-AS"/>
</dbReference>
<feature type="active site" evidence="7">
    <location>
        <position position="87"/>
    </location>
</feature>
<evidence type="ECO:0000256" key="4">
    <source>
        <dbReference type="ARBA" id="ARBA00013208"/>
    </source>
</evidence>
<keyword evidence="5 8" id="KW-0645">Protease</keyword>
<feature type="active site" evidence="7">
    <location>
        <position position="127"/>
    </location>
</feature>
<dbReference type="PANTHER" id="PTHR43390:SF1">
    <property type="entry name" value="CHLOROPLAST PROCESSING PEPTIDASE"/>
    <property type="match status" value="1"/>
</dbReference>
<evidence type="ECO:0000313" key="11">
    <source>
        <dbReference type="EMBL" id="HIT95223.1"/>
    </source>
</evidence>
<dbReference type="SUPFAM" id="SSF51306">
    <property type="entry name" value="LexA/Signal peptidase"/>
    <property type="match status" value="1"/>
</dbReference>
<accession>A0A9D1H7P5</accession>
<evidence type="ECO:0000256" key="5">
    <source>
        <dbReference type="ARBA" id="ARBA00022670"/>
    </source>
</evidence>
<dbReference type="AlphaFoldDB" id="A0A9D1H7P5"/>
<dbReference type="PROSITE" id="PS00761">
    <property type="entry name" value="SPASE_I_3"/>
    <property type="match status" value="1"/>
</dbReference>
<feature type="domain" description="Peptidase S26" evidence="10">
    <location>
        <begin position="56"/>
        <end position="213"/>
    </location>
</feature>
<comment type="similarity">
    <text evidence="3 8">Belongs to the peptidase S26 family.</text>
</comment>
<evidence type="ECO:0000259" key="10">
    <source>
        <dbReference type="Pfam" id="PF10502"/>
    </source>
</evidence>
<dbReference type="EMBL" id="DVLW01000235">
    <property type="protein sequence ID" value="HIT95223.1"/>
    <property type="molecule type" value="Genomic_DNA"/>
</dbReference>
<dbReference type="GO" id="GO:0009003">
    <property type="term" value="F:signal peptidase activity"/>
    <property type="evidence" value="ECO:0007669"/>
    <property type="project" value="UniProtKB-EC"/>
</dbReference>
<feature type="region of interest" description="Disordered" evidence="9">
    <location>
        <begin position="1"/>
        <end position="48"/>
    </location>
</feature>
<keyword evidence="8" id="KW-1133">Transmembrane helix</keyword>
<dbReference type="EC" id="3.4.21.89" evidence="4 8"/>
<proteinExistence type="inferred from homology"/>
<dbReference type="CDD" id="cd06530">
    <property type="entry name" value="S26_SPase_I"/>
    <property type="match status" value="1"/>
</dbReference>
<reference evidence="11" key="1">
    <citation type="submission" date="2020-10" db="EMBL/GenBank/DDBJ databases">
        <authorList>
            <person name="Gilroy R."/>
        </authorList>
    </citation>
    <scope>NUCLEOTIDE SEQUENCE</scope>
    <source>
        <strain evidence="11">ChiBcec7-5410</strain>
    </source>
</reference>
<gene>
    <name evidence="11" type="primary">lepB</name>
    <name evidence="11" type="ORF">IAC43_08550</name>
</gene>
<name>A0A9D1H7P5_9FIRM</name>
<evidence type="ECO:0000256" key="7">
    <source>
        <dbReference type="PIRSR" id="PIRSR600223-1"/>
    </source>
</evidence>
<dbReference type="InterPro" id="IPR000223">
    <property type="entry name" value="Pept_S26A_signal_pept_1"/>
</dbReference>
<comment type="catalytic activity">
    <reaction evidence="1 8">
        <text>Cleavage of hydrophobic, N-terminal signal or leader sequences from secreted and periplasmic proteins.</text>
        <dbReference type="EC" id="3.4.21.89"/>
    </reaction>
</comment>
<evidence type="ECO:0000313" key="12">
    <source>
        <dbReference type="Proteomes" id="UP000824160"/>
    </source>
</evidence>
<dbReference type="InterPro" id="IPR036286">
    <property type="entry name" value="LexA/Signal_pep-like_sf"/>
</dbReference>
<dbReference type="PANTHER" id="PTHR43390">
    <property type="entry name" value="SIGNAL PEPTIDASE I"/>
    <property type="match status" value="1"/>
</dbReference>
<evidence type="ECO:0000256" key="3">
    <source>
        <dbReference type="ARBA" id="ARBA00009370"/>
    </source>
</evidence>
<feature type="transmembrane region" description="Helical" evidence="8">
    <location>
        <begin position="59"/>
        <end position="78"/>
    </location>
</feature>
<dbReference type="InterPro" id="IPR019758">
    <property type="entry name" value="Pept_S26A_signal_pept_1_CS"/>
</dbReference>
<dbReference type="InterPro" id="IPR019533">
    <property type="entry name" value="Peptidase_S26"/>
</dbReference>